<feature type="region of interest" description="Disordered" evidence="1">
    <location>
        <begin position="188"/>
        <end position="246"/>
    </location>
</feature>
<proteinExistence type="predicted"/>
<evidence type="ECO:0000256" key="1">
    <source>
        <dbReference type="SAM" id="MobiDB-lite"/>
    </source>
</evidence>
<protein>
    <recommendedName>
        <fullName evidence="4">C2H2-type domain-containing protein</fullName>
    </recommendedName>
</protein>
<evidence type="ECO:0000313" key="2">
    <source>
        <dbReference type="EMBL" id="KAK9831251.1"/>
    </source>
</evidence>
<accession>A0AAW1RD87</accession>
<dbReference type="AlphaFoldDB" id="A0AAW1RD87"/>
<evidence type="ECO:0000313" key="3">
    <source>
        <dbReference type="Proteomes" id="UP001438707"/>
    </source>
</evidence>
<organism evidence="2 3">
    <name type="scientific">Apatococcus lobatus</name>
    <dbReference type="NCBI Taxonomy" id="904363"/>
    <lineage>
        <taxon>Eukaryota</taxon>
        <taxon>Viridiplantae</taxon>
        <taxon>Chlorophyta</taxon>
        <taxon>core chlorophytes</taxon>
        <taxon>Trebouxiophyceae</taxon>
        <taxon>Chlorellales</taxon>
        <taxon>Chlorellaceae</taxon>
        <taxon>Apatococcus</taxon>
    </lineage>
</organism>
<reference evidence="2 3" key="1">
    <citation type="journal article" date="2024" name="Nat. Commun.">
        <title>Phylogenomics reveals the evolutionary origins of lichenization in chlorophyte algae.</title>
        <authorList>
            <person name="Puginier C."/>
            <person name="Libourel C."/>
            <person name="Otte J."/>
            <person name="Skaloud P."/>
            <person name="Haon M."/>
            <person name="Grisel S."/>
            <person name="Petersen M."/>
            <person name="Berrin J.G."/>
            <person name="Delaux P.M."/>
            <person name="Dal Grande F."/>
            <person name="Keller J."/>
        </authorList>
    </citation>
    <scope>NUCLEOTIDE SEQUENCE [LARGE SCALE GENOMIC DNA]</scope>
    <source>
        <strain evidence="2 3">SAG 2145</strain>
    </source>
</reference>
<evidence type="ECO:0008006" key="4">
    <source>
        <dbReference type="Google" id="ProtNLM"/>
    </source>
</evidence>
<name>A0AAW1RD87_9CHLO</name>
<dbReference type="EMBL" id="JALJOS010000014">
    <property type="protein sequence ID" value="KAK9831251.1"/>
    <property type="molecule type" value="Genomic_DNA"/>
</dbReference>
<gene>
    <name evidence="2" type="ORF">WJX74_009481</name>
</gene>
<keyword evidence="3" id="KW-1185">Reference proteome</keyword>
<dbReference type="Proteomes" id="UP001438707">
    <property type="component" value="Unassembled WGS sequence"/>
</dbReference>
<sequence>MASGAPPTRTAPEVPAATCAASVASDTQGQHGEGPVANDVILGRFAQASRCRNGRRDLGHEDVGSETSRAQIREARGLTTEGQMMLVAEPAGGEGPTRIKFCCPDPGCKATLMAPFRGSASNIMRHFRYHRDHAGQGVCCVLFAACQVQYPSGQRFTYVSDEYGEVGRELLVKGGLDALALHPRISAQPQPEPQRASGSDQPAAAAAATGTRKTRKRSGPGQSRPKGRAARSRERPRQPADFEDDRWAEQARLNAEQARSIAEQQARINKQDKVIAKGQDFMDEQEARNEDLIGGLLGLRQFTMQCKREAEAGLAEVDARLQRLQKQNRNMLYA</sequence>
<feature type="compositionally biased region" description="Basic and acidic residues" evidence="1">
    <location>
        <begin position="231"/>
        <end position="246"/>
    </location>
</feature>
<comment type="caution">
    <text evidence="2">The sequence shown here is derived from an EMBL/GenBank/DDBJ whole genome shotgun (WGS) entry which is preliminary data.</text>
</comment>